<accession>A0AAE3H6J9</accession>
<dbReference type="InterPro" id="IPR020904">
    <property type="entry name" value="Sc_DH/Rdtase_CS"/>
</dbReference>
<comment type="similarity">
    <text evidence="1">Belongs to the short-chain dehydrogenases/reductases (SDR) family.</text>
</comment>
<proteinExistence type="inferred from homology"/>
<dbReference type="PROSITE" id="PS00061">
    <property type="entry name" value="ADH_SHORT"/>
    <property type="match status" value="1"/>
</dbReference>
<dbReference type="FunFam" id="3.40.50.720:FF:000084">
    <property type="entry name" value="Short-chain dehydrogenase reductase"/>
    <property type="match status" value="1"/>
</dbReference>
<keyword evidence="2" id="KW-0560">Oxidoreductase</keyword>
<dbReference type="InterPro" id="IPR002347">
    <property type="entry name" value="SDR_fam"/>
</dbReference>
<dbReference type="Pfam" id="PF13561">
    <property type="entry name" value="adh_short_C2"/>
    <property type="match status" value="1"/>
</dbReference>
<dbReference type="SUPFAM" id="SSF51735">
    <property type="entry name" value="NAD(P)-binding Rossmann-fold domains"/>
    <property type="match status" value="1"/>
</dbReference>
<sequence>MMSKQRVVISGVNSGIGYATALIFAKEGYMVFGIDLAEEANASLVLKIKTLGSDLYYSKCDVSNPQQVEQFFGSLNTEIDVLVNNAGILGPRLKTDEYPIDAFEKILDINVNGVFYMTKYGLPYLKKDCGSAIVNVASVAGLVGMTNHIAYSASKHAVVGMTKTWALEYAKKGIRVNAVCPGFTDTSMVENANLDKEYIAGLKFGTPMKRFGEAEEIAAGIYYLASANSSFVTGQCLTLDGGLTAQ</sequence>
<name>A0AAE3H6J9_9BACT</name>
<dbReference type="Proteomes" id="UP001204144">
    <property type="component" value="Unassembled WGS sequence"/>
</dbReference>
<evidence type="ECO:0000313" key="4">
    <source>
        <dbReference type="Proteomes" id="UP001204144"/>
    </source>
</evidence>
<evidence type="ECO:0000313" key="3">
    <source>
        <dbReference type="EMBL" id="MCP9765838.1"/>
    </source>
</evidence>
<protein>
    <submittedName>
        <fullName evidence="3">SDR family oxidoreductase</fullName>
    </submittedName>
</protein>
<dbReference type="EMBL" id="RJUF01000193">
    <property type="protein sequence ID" value="MCP9765838.1"/>
    <property type="molecule type" value="Genomic_DNA"/>
</dbReference>
<dbReference type="Gene3D" id="3.40.50.720">
    <property type="entry name" value="NAD(P)-binding Rossmann-like Domain"/>
    <property type="match status" value="1"/>
</dbReference>
<comment type="caution">
    <text evidence="3">The sequence shown here is derived from an EMBL/GenBank/DDBJ whole genome shotgun (WGS) entry which is preliminary data.</text>
</comment>
<evidence type="ECO:0000256" key="2">
    <source>
        <dbReference type="ARBA" id="ARBA00023002"/>
    </source>
</evidence>
<evidence type="ECO:0000256" key="1">
    <source>
        <dbReference type="ARBA" id="ARBA00006484"/>
    </source>
</evidence>
<dbReference type="InterPro" id="IPR051122">
    <property type="entry name" value="SDR_DHRS6-like"/>
</dbReference>
<dbReference type="PANTHER" id="PTHR43477:SF1">
    <property type="entry name" value="DIHYDROANTICAPSIN 7-DEHYDROGENASE"/>
    <property type="match status" value="1"/>
</dbReference>
<dbReference type="AlphaFoldDB" id="A0AAE3H6J9"/>
<dbReference type="PANTHER" id="PTHR43477">
    <property type="entry name" value="DIHYDROANTICAPSIN 7-DEHYDROGENASE"/>
    <property type="match status" value="1"/>
</dbReference>
<dbReference type="PRINTS" id="PR00081">
    <property type="entry name" value="GDHRDH"/>
</dbReference>
<dbReference type="PRINTS" id="PR00080">
    <property type="entry name" value="SDRFAMILY"/>
</dbReference>
<dbReference type="GO" id="GO:0016491">
    <property type="term" value="F:oxidoreductase activity"/>
    <property type="evidence" value="ECO:0007669"/>
    <property type="project" value="UniProtKB-KW"/>
</dbReference>
<keyword evidence="4" id="KW-1185">Reference proteome</keyword>
<dbReference type="InterPro" id="IPR036291">
    <property type="entry name" value="NAD(P)-bd_dom_sf"/>
</dbReference>
<organism evidence="3 4">
    <name type="scientific">Lacihabitans soyangensis</name>
    <dbReference type="NCBI Taxonomy" id="869394"/>
    <lineage>
        <taxon>Bacteria</taxon>
        <taxon>Pseudomonadati</taxon>
        <taxon>Bacteroidota</taxon>
        <taxon>Cytophagia</taxon>
        <taxon>Cytophagales</taxon>
        <taxon>Leadbetterellaceae</taxon>
        <taxon>Lacihabitans</taxon>
    </lineage>
</organism>
<reference evidence="3 4" key="1">
    <citation type="submission" date="2018-11" db="EMBL/GenBank/DDBJ databases">
        <title>Novel bacteria species description.</title>
        <authorList>
            <person name="Han J.-H."/>
        </authorList>
    </citation>
    <scope>NUCLEOTIDE SEQUENCE [LARGE SCALE GENOMIC DNA]</scope>
    <source>
        <strain evidence="3 4">KCTC23259</strain>
    </source>
</reference>
<gene>
    <name evidence="3" type="ORF">EGI31_23125</name>
</gene>
<dbReference type="CDD" id="cd05233">
    <property type="entry name" value="SDR_c"/>
    <property type="match status" value="1"/>
</dbReference>